<comment type="caution">
    <text evidence="2">The sequence shown here is derived from an EMBL/GenBank/DDBJ whole genome shotgun (WGS) entry which is preliminary data.</text>
</comment>
<reference evidence="2 3" key="1">
    <citation type="journal article" date="2023" name="Sci. Data">
        <title>Genome assembly of the Korean intertidal mud-creeper Batillaria attramentaria.</title>
        <authorList>
            <person name="Patra A.K."/>
            <person name="Ho P.T."/>
            <person name="Jun S."/>
            <person name="Lee S.J."/>
            <person name="Kim Y."/>
            <person name="Won Y.J."/>
        </authorList>
    </citation>
    <scope>NUCLEOTIDE SEQUENCE [LARGE SCALE GENOMIC DNA]</scope>
    <source>
        <strain evidence="2">Wonlab-2016</strain>
    </source>
</reference>
<sequence>MQSIHTVTLSLVSVAGTSSAPCRAFTLSHCLLCLLPEHQALHAEHSHCHTVSCVCCWNIKRSMQSIHTVTLSRVSVAGTSSAPCRAFTLSHCLVCLLPEHQALHAEHSHCHTVSCVCCRNIKRSMQSIHTVTLSRVSVAGTSSAPCRAFTLSHCLVCLLPEHQALHAEHSTTC</sequence>
<dbReference type="EMBL" id="JACVVK020000135">
    <property type="protein sequence ID" value="KAK7489705.1"/>
    <property type="molecule type" value="Genomic_DNA"/>
</dbReference>
<evidence type="ECO:0000313" key="2">
    <source>
        <dbReference type="EMBL" id="KAK7489705.1"/>
    </source>
</evidence>
<dbReference type="AlphaFoldDB" id="A0ABD0KR04"/>
<accession>A0ABD0KR04</accession>
<evidence type="ECO:0008006" key="4">
    <source>
        <dbReference type="Google" id="ProtNLM"/>
    </source>
</evidence>
<keyword evidence="1" id="KW-0732">Signal</keyword>
<proteinExistence type="predicted"/>
<organism evidence="2 3">
    <name type="scientific">Batillaria attramentaria</name>
    <dbReference type="NCBI Taxonomy" id="370345"/>
    <lineage>
        <taxon>Eukaryota</taxon>
        <taxon>Metazoa</taxon>
        <taxon>Spiralia</taxon>
        <taxon>Lophotrochozoa</taxon>
        <taxon>Mollusca</taxon>
        <taxon>Gastropoda</taxon>
        <taxon>Caenogastropoda</taxon>
        <taxon>Sorbeoconcha</taxon>
        <taxon>Cerithioidea</taxon>
        <taxon>Batillariidae</taxon>
        <taxon>Batillaria</taxon>
    </lineage>
</organism>
<evidence type="ECO:0000256" key="1">
    <source>
        <dbReference type="SAM" id="SignalP"/>
    </source>
</evidence>
<feature type="chain" id="PRO_5044844812" description="Secreted protein" evidence="1">
    <location>
        <begin position="20"/>
        <end position="173"/>
    </location>
</feature>
<dbReference type="Proteomes" id="UP001519460">
    <property type="component" value="Unassembled WGS sequence"/>
</dbReference>
<keyword evidence="3" id="KW-1185">Reference proteome</keyword>
<feature type="signal peptide" evidence="1">
    <location>
        <begin position="1"/>
        <end position="19"/>
    </location>
</feature>
<gene>
    <name evidence="2" type="ORF">BaRGS_00019100</name>
</gene>
<protein>
    <recommendedName>
        <fullName evidence="4">Secreted protein</fullName>
    </recommendedName>
</protein>
<name>A0ABD0KR04_9CAEN</name>
<evidence type="ECO:0000313" key="3">
    <source>
        <dbReference type="Proteomes" id="UP001519460"/>
    </source>
</evidence>